<dbReference type="Proteomes" id="UP001044222">
    <property type="component" value="Chromosome 8"/>
</dbReference>
<comment type="caution">
    <text evidence="2">The sequence shown here is derived from an EMBL/GenBank/DDBJ whole genome shotgun (WGS) entry which is preliminary data.</text>
</comment>
<dbReference type="EMBL" id="JAFIRN010000008">
    <property type="protein sequence ID" value="KAG5844204.1"/>
    <property type="molecule type" value="Genomic_DNA"/>
</dbReference>
<reference evidence="2" key="1">
    <citation type="submission" date="2021-01" db="EMBL/GenBank/DDBJ databases">
        <title>A chromosome-scale assembly of European eel, Anguilla anguilla.</title>
        <authorList>
            <person name="Henkel C."/>
            <person name="Jong-Raadsen S.A."/>
            <person name="Dufour S."/>
            <person name="Weltzien F.-A."/>
            <person name="Palstra A.P."/>
            <person name="Pelster B."/>
            <person name="Spaink H.P."/>
            <person name="Van Den Thillart G.E."/>
            <person name="Jansen H."/>
            <person name="Zahm M."/>
            <person name="Klopp C."/>
            <person name="Cedric C."/>
            <person name="Louis A."/>
            <person name="Berthelot C."/>
            <person name="Parey E."/>
            <person name="Roest Crollius H."/>
            <person name="Montfort J."/>
            <person name="Robinson-Rechavi M."/>
            <person name="Bucao C."/>
            <person name="Bouchez O."/>
            <person name="Gislard M."/>
            <person name="Lluch J."/>
            <person name="Milhes M."/>
            <person name="Lampietro C."/>
            <person name="Lopez Roques C."/>
            <person name="Donnadieu C."/>
            <person name="Braasch I."/>
            <person name="Desvignes T."/>
            <person name="Postlethwait J."/>
            <person name="Bobe J."/>
            <person name="Guiguen Y."/>
            <person name="Dirks R."/>
        </authorList>
    </citation>
    <scope>NUCLEOTIDE SEQUENCE</scope>
    <source>
        <strain evidence="2">Tag_6206</strain>
        <tissue evidence="2">Liver</tissue>
    </source>
</reference>
<evidence type="ECO:0000313" key="3">
    <source>
        <dbReference type="Proteomes" id="UP001044222"/>
    </source>
</evidence>
<gene>
    <name evidence="2" type="ORF">ANANG_G00159530</name>
</gene>
<sequence>METGSDKCPSLSPQKKVVKNRSMSTGEIQQAKKAFHTPQTSLPVKSDMESLKETPVGSDTPSSFSEELK</sequence>
<evidence type="ECO:0000313" key="2">
    <source>
        <dbReference type="EMBL" id="KAG5844204.1"/>
    </source>
</evidence>
<dbReference type="AlphaFoldDB" id="A0A9D3M840"/>
<accession>A0A9D3M840</accession>
<organism evidence="2 3">
    <name type="scientific">Anguilla anguilla</name>
    <name type="common">European freshwater eel</name>
    <name type="synonym">Muraena anguilla</name>
    <dbReference type="NCBI Taxonomy" id="7936"/>
    <lineage>
        <taxon>Eukaryota</taxon>
        <taxon>Metazoa</taxon>
        <taxon>Chordata</taxon>
        <taxon>Craniata</taxon>
        <taxon>Vertebrata</taxon>
        <taxon>Euteleostomi</taxon>
        <taxon>Actinopterygii</taxon>
        <taxon>Neopterygii</taxon>
        <taxon>Teleostei</taxon>
        <taxon>Anguilliformes</taxon>
        <taxon>Anguillidae</taxon>
        <taxon>Anguilla</taxon>
    </lineage>
</organism>
<evidence type="ECO:0000256" key="1">
    <source>
        <dbReference type="SAM" id="MobiDB-lite"/>
    </source>
</evidence>
<keyword evidence="3" id="KW-1185">Reference proteome</keyword>
<feature type="compositionally biased region" description="Polar residues" evidence="1">
    <location>
        <begin position="57"/>
        <end position="69"/>
    </location>
</feature>
<feature type="region of interest" description="Disordered" evidence="1">
    <location>
        <begin position="1"/>
        <end position="69"/>
    </location>
</feature>
<proteinExistence type="predicted"/>
<protein>
    <submittedName>
        <fullName evidence="2">Uncharacterized protein</fullName>
    </submittedName>
</protein>
<name>A0A9D3M840_ANGAN</name>